<keyword evidence="2" id="KW-0560">Oxidoreductase</keyword>
<sequence length="251" mass="29085">MNVLIVLAHPERKSFNGGLVDEAVEQLVGEGHTVEVDDLYAEQFDPVERPEQYPHSAVASDYFYPLNEQRAHYEKNTLPQDVQRELARLEWADLVIFQFPLWWHAQPAILKGWFDRVLVYGGRYTSRMRYDRGYYRGRKAMLSVTTGSPEKAFQPFGRAGNMVHWLWPIHASLYYVGFDVLAPQVSYGIQGGGIRYQEEADIIGHLEVCKAAWVDRLRNLDSELPIPFTGWDDWDEDGVLRQTNPLRWRLG</sequence>
<dbReference type="Pfam" id="PF02525">
    <property type="entry name" value="Flavodoxin_2"/>
    <property type="match status" value="1"/>
</dbReference>
<feature type="domain" description="Flavodoxin-like fold" evidence="3">
    <location>
        <begin position="1"/>
        <end position="192"/>
    </location>
</feature>
<reference evidence="4" key="1">
    <citation type="journal article" date="2015" name="Nature">
        <title>Complex archaea that bridge the gap between prokaryotes and eukaryotes.</title>
        <authorList>
            <person name="Spang A."/>
            <person name="Saw J.H."/>
            <person name="Jorgensen S.L."/>
            <person name="Zaremba-Niedzwiedzka K."/>
            <person name="Martijn J."/>
            <person name="Lind A.E."/>
            <person name="van Eijk R."/>
            <person name="Schleper C."/>
            <person name="Guy L."/>
            <person name="Ettema T.J."/>
        </authorList>
    </citation>
    <scope>NUCLEOTIDE SEQUENCE</scope>
</reference>
<dbReference type="GO" id="GO:0005829">
    <property type="term" value="C:cytosol"/>
    <property type="evidence" value="ECO:0007669"/>
    <property type="project" value="TreeGrafter"/>
</dbReference>
<dbReference type="GO" id="GO:0003955">
    <property type="term" value="F:NAD(P)H dehydrogenase (quinone) activity"/>
    <property type="evidence" value="ECO:0007669"/>
    <property type="project" value="TreeGrafter"/>
</dbReference>
<dbReference type="PANTHER" id="PTHR10204">
    <property type="entry name" value="NAD P H OXIDOREDUCTASE-RELATED"/>
    <property type="match status" value="1"/>
</dbReference>
<name>A0A0F9YWG6_9ZZZZ</name>
<comment type="similarity">
    <text evidence="1">Belongs to the NAD(P)H dehydrogenase (quinone) family.</text>
</comment>
<dbReference type="InterPro" id="IPR051545">
    <property type="entry name" value="NAD(P)H_dehydrogenase_qn"/>
</dbReference>
<evidence type="ECO:0000313" key="4">
    <source>
        <dbReference type="EMBL" id="KKO09249.1"/>
    </source>
</evidence>
<dbReference type="Gene3D" id="3.40.50.360">
    <property type="match status" value="1"/>
</dbReference>
<evidence type="ECO:0000256" key="1">
    <source>
        <dbReference type="ARBA" id="ARBA00006252"/>
    </source>
</evidence>
<dbReference type="EMBL" id="LAZR01000007">
    <property type="protein sequence ID" value="KKO09249.1"/>
    <property type="molecule type" value="Genomic_DNA"/>
</dbReference>
<organism evidence="4">
    <name type="scientific">marine sediment metagenome</name>
    <dbReference type="NCBI Taxonomy" id="412755"/>
    <lineage>
        <taxon>unclassified sequences</taxon>
        <taxon>metagenomes</taxon>
        <taxon>ecological metagenomes</taxon>
    </lineage>
</organism>
<dbReference type="PANTHER" id="PTHR10204:SF34">
    <property type="entry name" value="NAD(P)H DEHYDROGENASE [QUINONE] 1 ISOFORM 1"/>
    <property type="match status" value="1"/>
</dbReference>
<accession>A0A0F9YWG6</accession>
<comment type="caution">
    <text evidence="4">The sequence shown here is derived from an EMBL/GenBank/DDBJ whole genome shotgun (WGS) entry which is preliminary data.</text>
</comment>
<protein>
    <recommendedName>
        <fullName evidence="3">Flavodoxin-like fold domain-containing protein</fullName>
    </recommendedName>
</protein>
<dbReference type="SUPFAM" id="SSF52218">
    <property type="entry name" value="Flavoproteins"/>
    <property type="match status" value="1"/>
</dbReference>
<evidence type="ECO:0000259" key="3">
    <source>
        <dbReference type="Pfam" id="PF02525"/>
    </source>
</evidence>
<dbReference type="InterPro" id="IPR029039">
    <property type="entry name" value="Flavoprotein-like_sf"/>
</dbReference>
<evidence type="ECO:0000256" key="2">
    <source>
        <dbReference type="ARBA" id="ARBA00023002"/>
    </source>
</evidence>
<gene>
    <name evidence="4" type="ORF">LCGC14_0035900</name>
</gene>
<dbReference type="AlphaFoldDB" id="A0A0F9YWG6"/>
<dbReference type="InterPro" id="IPR003680">
    <property type="entry name" value="Flavodoxin_fold"/>
</dbReference>
<proteinExistence type="inferred from homology"/>